<feature type="compositionally biased region" description="Polar residues" evidence="1">
    <location>
        <begin position="178"/>
        <end position="205"/>
    </location>
</feature>
<comment type="caution">
    <text evidence="2">The sequence shown here is derived from an EMBL/GenBank/DDBJ whole genome shotgun (WGS) entry which is preliminary data.</text>
</comment>
<feature type="compositionally biased region" description="Low complexity" evidence="1">
    <location>
        <begin position="226"/>
        <end position="243"/>
    </location>
</feature>
<evidence type="ECO:0000256" key="1">
    <source>
        <dbReference type="SAM" id="MobiDB-lite"/>
    </source>
</evidence>
<reference evidence="2" key="1">
    <citation type="submission" date="2020-06" db="EMBL/GenBank/DDBJ databases">
        <authorList>
            <person name="Li T."/>
            <person name="Hu X."/>
            <person name="Zhang T."/>
            <person name="Song X."/>
            <person name="Zhang H."/>
            <person name="Dai N."/>
            <person name="Sheng W."/>
            <person name="Hou X."/>
            <person name="Wei L."/>
        </authorList>
    </citation>
    <scope>NUCLEOTIDE SEQUENCE</scope>
    <source>
        <strain evidence="2">KEN1</strain>
        <tissue evidence="2">Leaf</tissue>
    </source>
</reference>
<dbReference type="PANTHER" id="PTHR46775">
    <property type="entry name" value="FLOCCULATION PROTEIN (DUF1296)"/>
    <property type="match status" value="1"/>
</dbReference>
<evidence type="ECO:0000313" key="2">
    <source>
        <dbReference type="EMBL" id="KAL0444988.1"/>
    </source>
</evidence>
<feature type="compositionally biased region" description="Low complexity" evidence="1">
    <location>
        <begin position="75"/>
        <end position="94"/>
    </location>
</feature>
<accession>A0AAW2WTX5</accession>
<feature type="region of interest" description="Disordered" evidence="1">
    <location>
        <begin position="41"/>
        <end position="61"/>
    </location>
</feature>
<dbReference type="AlphaFoldDB" id="A0AAW2WTX5"/>
<sequence>ATTAVSNGASGISSQNTNVIHDNHTSAGGVNQFNTTTIMSKSEGPLPLSPSIDLIKNPNASGTKDIQQQKMLEMSNSASSLPSSAASGPYFSSSDPGLLPSQDSPVPGPVGTLQCATAELVDDNPTEIKSASAKIYKQLMGLLFLKSVIAISEAGIPNLQQKMPNDFQGVGKNPHLESAQTASSTVGVPTVSRPSSNYNNRSQVIGPQKAGPGKEWKPKSTNPNIGQGAATASSQVSTVSVGSHPESHTTPVAPSAKEATLELQRKLEESHISDRQHVIIPDHLHVPEVEKLGFCFGSFDASFGLDLNQNGVRGSDKSPPLSESSEAIDEPVKEIQLRCPSIRPKFLSQFEFCHKYKLVM</sequence>
<feature type="region of interest" description="Disordered" evidence="1">
    <location>
        <begin position="1"/>
        <end position="28"/>
    </location>
</feature>
<dbReference type="GO" id="GO:0051082">
    <property type="term" value="F:unfolded protein binding"/>
    <property type="evidence" value="ECO:0007669"/>
    <property type="project" value="TreeGrafter"/>
</dbReference>
<gene>
    <name evidence="2" type="ORF">Slati_2221500</name>
</gene>
<dbReference type="PANTHER" id="PTHR46775:SF1">
    <property type="entry name" value="FLOCCULATION PROTEIN (DUF1296)"/>
    <property type="match status" value="1"/>
</dbReference>
<reference evidence="2" key="2">
    <citation type="journal article" date="2024" name="Plant">
        <title>Genomic evolution and insights into agronomic trait innovations of Sesamum species.</title>
        <authorList>
            <person name="Miao H."/>
            <person name="Wang L."/>
            <person name="Qu L."/>
            <person name="Liu H."/>
            <person name="Sun Y."/>
            <person name="Le M."/>
            <person name="Wang Q."/>
            <person name="Wei S."/>
            <person name="Zheng Y."/>
            <person name="Lin W."/>
            <person name="Duan Y."/>
            <person name="Cao H."/>
            <person name="Xiong S."/>
            <person name="Wang X."/>
            <person name="Wei L."/>
            <person name="Li C."/>
            <person name="Ma Q."/>
            <person name="Ju M."/>
            <person name="Zhao R."/>
            <person name="Li G."/>
            <person name="Mu C."/>
            <person name="Tian Q."/>
            <person name="Mei H."/>
            <person name="Zhang T."/>
            <person name="Gao T."/>
            <person name="Zhang H."/>
        </authorList>
    </citation>
    <scope>NUCLEOTIDE SEQUENCE</scope>
    <source>
        <strain evidence="2">KEN1</strain>
    </source>
</reference>
<dbReference type="InterPro" id="IPR044277">
    <property type="entry name" value="GIP1"/>
</dbReference>
<name>A0AAW2WTX5_9LAMI</name>
<feature type="region of interest" description="Disordered" evidence="1">
    <location>
        <begin position="169"/>
        <end position="257"/>
    </location>
</feature>
<dbReference type="EMBL" id="JACGWN010000007">
    <property type="protein sequence ID" value="KAL0444988.1"/>
    <property type="molecule type" value="Genomic_DNA"/>
</dbReference>
<proteinExistence type="predicted"/>
<feature type="non-terminal residue" evidence="2">
    <location>
        <position position="1"/>
    </location>
</feature>
<organism evidence="2">
    <name type="scientific">Sesamum latifolium</name>
    <dbReference type="NCBI Taxonomy" id="2727402"/>
    <lineage>
        <taxon>Eukaryota</taxon>
        <taxon>Viridiplantae</taxon>
        <taxon>Streptophyta</taxon>
        <taxon>Embryophyta</taxon>
        <taxon>Tracheophyta</taxon>
        <taxon>Spermatophyta</taxon>
        <taxon>Magnoliopsida</taxon>
        <taxon>eudicotyledons</taxon>
        <taxon>Gunneridae</taxon>
        <taxon>Pentapetalae</taxon>
        <taxon>asterids</taxon>
        <taxon>lamiids</taxon>
        <taxon>Lamiales</taxon>
        <taxon>Pedaliaceae</taxon>
        <taxon>Sesamum</taxon>
    </lineage>
</organism>
<protein>
    <submittedName>
        <fullName evidence="2">Uncharacterized protein</fullName>
    </submittedName>
</protein>
<feature type="region of interest" description="Disordered" evidence="1">
    <location>
        <begin position="74"/>
        <end position="105"/>
    </location>
</feature>